<organism evidence="2 3">
    <name type="scientific">Paracoccus nototheniae</name>
    <dbReference type="NCBI Taxonomy" id="2489002"/>
    <lineage>
        <taxon>Bacteria</taxon>
        <taxon>Pseudomonadati</taxon>
        <taxon>Pseudomonadota</taxon>
        <taxon>Alphaproteobacteria</taxon>
        <taxon>Rhodobacterales</taxon>
        <taxon>Paracoccaceae</taxon>
        <taxon>Paracoccus</taxon>
    </lineage>
</organism>
<dbReference type="InterPro" id="IPR032494">
    <property type="entry name" value="Phage_TTP_N"/>
</dbReference>
<dbReference type="Pfam" id="PF16461">
    <property type="entry name" value="Phage_TTP_12"/>
    <property type="match status" value="1"/>
</dbReference>
<feature type="domain" description="Lambda phage tail tube protein N-terminal" evidence="1">
    <location>
        <begin position="23"/>
        <end position="142"/>
    </location>
</feature>
<dbReference type="RefSeq" id="WP_131572907.1">
    <property type="nucleotide sequence ID" value="NZ_CBCSAJ010000004.1"/>
</dbReference>
<comment type="caution">
    <text evidence="2">The sequence shown here is derived from an EMBL/GenBank/DDBJ whole genome shotgun (WGS) entry which is preliminary data.</text>
</comment>
<dbReference type="Proteomes" id="UP001597302">
    <property type="component" value="Unassembled WGS sequence"/>
</dbReference>
<dbReference type="Gene3D" id="4.10.410.40">
    <property type="match status" value="1"/>
</dbReference>
<gene>
    <name evidence="2" type="ORF">ACFQ5P_09865</name>
</gene>
<keyword evidence="3" id="KW-1185">Reference proteome</keyword>
<evidence type="ECO:0000313" key="3">
    <source>
        <dbReference type="Proteomes" id="UP001597302"/>
    </source>
</evidence>
<sequence>MPDTNAELGYSATFGIAISPSTTHVVVAEVASITPPGMTRDTVEATHLNSPDAFKEFIAGLKEGGEASITVNYVPAASDTLVTAFDAGRISAQITFPAIGTAPEVTLTFTAIVTAWEPGDLVPDDKMSATFTCKCSGRPVFAVSGA</sequence>
<protein>
    <submittedName>
        <fullName evidence="2">Phage tail tube protein</fullName>
    </submittedName>
</protein>
<evidence type="ECO:0000313" key="2">
    <source>
        <dbReference type="EMBL" id="MFD1481601.1"/>
    </source>
</evidence>
<reference evidence="3" key="1">
    <citation type="journal article" date="2019" name="Int. J. Syst. Evol. Microbiol.">
        <title>The Global Catalogue of Microorganisms (GCM) 10K type strain sequencing project: providing services to taxonomists for standard genome sequencing and annotation.</title>
        <authorList>
            <consortium name="The Broad Institute Genomics Platform"/>
            <consortium name="The Broad Institute Genome Sequencing Center for Infectious Disease"/>
            <person name="Wu L."/>
            <person name="Ma J."/>
        </authorList>
    </citation>
    <scope>NUCLEOTIDE SEQUENCE [LARGE SCALE GENOMIC DNA]</scope>
    <source>
        <strain evidence="3">CCM 8875</strain>
    </source>
</reference>
<proteinExistence type="predicted"/>
<evidence type="ECO:0000259" key="1">
    <source>
        <dbReference type="Pfam" id="PF16461"/>
    </source>
</evidence>
<dbReference type="EMBL" id="JBHTOQ010000022">
    <property type="protein sequence ID" value="MFD1481601.1"/>
    <property type="molecule type" value="Genomic_DNA"/>
</dbReference>
<name>A0ABW4DYV2_9RHOB</name>
<accession>A0ABW4DYV2</accession>